<dbReference type="Proteomes" id="UP001314170">
    <property type="component" value="Unassembled WGS sequence"/>
</dbReference>
<proteinExistence type="predicted"/>
<gene>
    <name evidence="2" type="ORF">DCAF_LOCUS654</name>
</gene>
<dbReference type="EMBL" id="CAWUPB010000058">
    <property type="protein sequence ID" value="CAK7323039.1"/>
    <property type="molecule type" value="Genomic_DNA"/>
</dbReference>
<organism evidence="2 3">
    <name type="scientific">Dovyalis caffra</name>
    <dbReference type="NCBI Taxonomy" id="77055"/>
    <lineage>
        <taxon>Eukaryota</taxon>
        <taxon>Viridiplantae</taxon>
        <taxon>Streptophyta</taxon>
        <taxon>Embryophyta</taxon>
        <taxon>Tracheophyta</taxon>
        <taxon>Spermatophyta</taxon>
        <taxon>Magnoliopsida</taxon>
        <taxon>eudicotyledons</taxon>
        <taxon>Gunneridae</taxon>
        <taxon>Pentapetalae</taxon>
        <taxon>rosids</taxon>
        <taxon>fabids</taxon>
        <taxon>Malpighiales</taxon>
        <taxon>Salicaceae</taxon>
        <taxon>Flacourtieae</taxon>
        <taxon>Dovyalis</taxon>
    </lineage>
</organism>
<evidence type="ECO:0000313" key="2">
    <source>
        <dbReference type="EMBL" id="CAK7323039.1"/>
    </source>
</evidence>
<evidence type="ECO:0000256" key="1">
    <source>
        <dbReference type="SAM" id="MobiDB-lite"/>
    </source>
</evidence>
<evidence type="ECO:0000313" key="3">
    <source>
        <dbReference type="Proteomes" id="UP001314170"/>
    </source>
</evidence>
<protein>
    <submittedName>
        <fullName evidence="2">Uncharacterized protein</fullName>
    </submittedName>
</protein>
<accession>A0AAV1QQP8</accession>
<sequence>MVGQIDSIPGVNPYSGENNRNKAVVRREESNDTQTLLNRCTYTSLLDLQASADVLQEHTSPNSFVALHEEDVKSQQREEMLQEHDTLNACNSLHGITTDTGATLALVGQEHASSIVWDPLHITSAISMDDSTLVDQIGTELSPHAVSEGGLGIEK</sequence>
<reference evidence="2 3" key="1">
    <citation type="submission" date="2024-01" db="EMBL/GenBank/DDBJ databases">
        <authorList>
            <person name="Waweru B."/>
        </authorList>
    </citation>
    <scope>NUCLEOTIDE SEQUENCE [LARGE SCALE GENOMIC DNA]</scope>
</reference>
<name>A0AAV1QQP8_9ROSI</name>
<keyword evidence="3" id="KW-1185">Reference proteome</keyword>
<dbReference type="AlphaFoldDB" id="A0AAV1QQP8"/>
<comment type="caution">
    <text evidence="2">The sequence shown here is derived from an EMBL/GenBank/DDBJ whole genome shotgun (WGS) entry which is preliminary data.</text>
</comment>
<feature type="region of interest" description="Disordered" evidence="1">
    <location>
        <begin position="1"/>
        <end position="30"/>
    </location>
</feature>